<evidence type="ECO:0000313" key="1">
    <source>
        <dbReference type="EMBL" id="MEM5405809.1"/>
    </source>
</evidence>
<gene>
    <name evidence="1" type="ORF">VSR83_38450</name>
</gene>
<organism evidence="1 2">
    <name type="scientific">Paraburkholderia unamae</name>
    <dbReference type="NCBI Taxonomy" id="219649"/>
    <lineage>
        <taxon>Bacteria</taxon>
        <taxon>Pseudomonadati</taxon>
        <taxon>Pseudomonadota</taxon>
        <taxon>Betaproteobacteria</taxon>
        <taxon>Burkholderiales</taxon>
        <taxon>Burkholderiaceae</taxon>
        <taxon>Paraburkholderia</taxon>
    </lineage>
</organism>
<protein>
    <submittedName>
        <fullName evidence="1">Uncharacterized protein</fullName>
    </submittedName>
</protein>
<comment type="caution">
    <text evidence="1">The sequence shown here is derived from an EMBL/GenBank/DDBJ whole genome shotgun (WGS) entry which is preliminary data.</text>
</comment>
<reference evidence="1" key="1">
    <citation type="submission" date="2024-01" db="EMBL/GenBank/DDBJ databases">
        <title>The diversity of rhizobia nodulating Mimosa spp. in eleven states of Brazil covering several biomes is determined by host plant, location, and edaphic factors.</title>
        <authorList>
            <person name="Rouws L."/>
            <person name="Barauna A."/>
            <person name="Beukes C."/>
            <person name="De Faria S.M."/>
            <person name="Gross E."/>
            <person name="Dos Reis Junior F.B."/>
            <person name="Simon M."/>
            <person name="Maluk M."/>
            <person name="Odee D.W."/>
            <person name="Kenicer G."/>
            <person name="Young J.P.W."/>
            <person name="Reis V.M."/>
            <person name="Zilli J."/>
            <person name="James E.K."/>
        </authorList>
    </citation>
    <scope>NUCLEOTIDE SEQUENCE</scope>
    <source>
        <strain evidence="1">JPY452</strain>
    </source>
</reference>
<sequence>MSNIGQLAQDVSPQLQDQIAIWSTQNGQPRQCSLSALATLILGGVSLPRGLLSAASTYALRKTVAGTQNLTATPSIITTYDPNGATVLPVGGTALTQNVVTGLMQATRAIAGVNFSVSLVGSIASPRVLTLQVQTGPVGGTLYTSEFEAIAQGTGNAQCWTFQGFLQKPGSRTPRRSPR</sequence>
<proteinExistence type="predicted"/>
<dbReference type="EMBL" id="JAYMRU010000049">
    <property type="protein sequence ID" value="MEM5405809.1"/>
    <property type="molecule type" value="Genomic_DNA"/>
</dbReference>
<dbReference type="Proteomes" id="UP001392318">
    <property type="component" value="Unassembled WGS sequence"/>
</dbReference>
<keyword evidence="2" id="KW-1185">Reference proteome</keyword>
<accession>A0ACC6RWM3</accession>
<evidence type="ECO:0000313" key="2">
    <source>
        <dbReference type="Proteomes" id="UP001392318"/>
    </source>
</evidence>
<name>A0ACC6RWM3_9BURK</name>